<accession>A0A1L9PW54</accession>
<dbReference type="VEuPathDB" id="FungiDB:ASPVEDRAFT_45201"/>
<dbReference type="GeneID" id="63728739"/>
<keyword evidence="4" id="KW-0378">Hydrolase</keyword>
<evidence type="ECO:0000256" key="2">
    <source>
        <dbReference type="ARBA" id="ARBA00010613"/>
    </source>
</evidence>
<evidence type="ECO:0000313" key="6">
    <source>
        <dbReference type="EMBL" id="OJJ05693.1"/>
    </source>
</evidence>
<keyword evidence="7" id="KW-1185">Reference proteome</keyword>
<evidence type="ECO:0000313" key="7">
    <source>
        <dbReference type="Proteomes" id="UP000184073"/>
    </source>
</evidence>
<organism evidence="6 7">
    <name type="scientific">Aspergillus versicolor CBS 583.65</name>
    <dbReference type="NCBI Taxonomy" id="1036611"/>
    <lineage>
        <taxon>Eukaryota</taxon>
        <taxon>Fungi</taxon>
        <taxon>Dikarya</taxon>
        <taxon>Ascomycota</taxon>
        <taxon>Pezizomycotina</taxon>
        <taxon>Eurotiomycetes</taxon>
        <taxon>Eurotiomycetidae</taxon>
        <taxon>Eurotiales</taxon>
        <taxon>Aspergillaceae</taxon>
        <taxon>Aspergillus</taxon>
        <taxon>Aspergillus subgen. Nidulantes</taxon>
    </lineage>
</organism>
<evidence type="ECO:0000259" key="5">
    <source>
        <dbReference type="PROSITE" id="PS50263"/>
    </source>
</evidence>
<sequence>MAVAAVGQLCSTASISGNLAQCRTLVRKAVEAGAKALFLPEAADYIASSPAESASLARPVQDNEFVLGLQSEARDSGLHINVGIHEPASDGRVKNTLIWINNKGEITQRYQKVHLFDVDIRGGPVLKESSSVEKGTEILPPFDTVLGRVGLSICFDLRFPEISLALKRQNAQIITYPSAFTVPTGKAHWETLLRARAIETQSYVIAAAQAGPHNEKRRSYGHSMIVNPWGEILAQLSDGYQEPQIAVADIDLDLLAKVRREMPLLRRTDIYPEI</sequence>
<proteinExistence type="inferred from homology"/>
<evidence type="ECO:0000256" key="3">
    <source>
        <dbReference type="ARBA" id="ARBA00022490"/>
    </source>
</evidence>
<evidence type="ECO:0000256" key="4">
    <source>
        <dbReference type="ARBA" id="ARBA00022801"/>
    </source>
</evidence>
<feature type="domain" description="CN hydrolase" evidence="5">
    <location>
        <begin position="1"/>
        <end position="252"/>
    </location>
</feature>
<dbReference type="GO" id="GO:0005737">
    <property type="term" value="C:cytoplasm"/>
    <property type="evidence" value="ECO:0007669"/>
    <property type="project" value="UniProtKB-SubCell"/>
</dbReference>
<dbReference type="STRING" id="1036611.A0A1L9PW54"/>
<dbReference type="EMBL" id="KV878133">
    <property type="protein sequence ID" value="OJJ05693.1"/>
    <property type="molecule type" value="Genomic_DNA"/>
</dbReference>
<comment type="subcellular location">
    <subcellularLocation>
        <location evidence="1">Cytoplasm</location>
    </subcellularLocation>
</comment>
<dbReference type="Proteomes" id="UP000184073">
    <property type="component" value="Unassembled WGS sequence"/>
</dbReference>
<dbReference type="OrthoDB" id="10250282at2759"/>
<dbReference type="PANTHER" id="PTHR23088">
    <property type="entry name" value="NITRILASE-RELATED"/>
    <property type="match status" value="1"/>
</dbReference>
<name>A0A1L9PW54_ASPVE</name>
<keyword evidence="3" id="KW-0963">Cytoplasm</keyword>
<dbReference type="Pfam" id="PF00795">
    <property type="entry name" value="CN_hydrolase"/>
    <property type="match status" value="1"/>
</dbReference>
<evidence type="ECO:0000256" key="1">
    <source>
        <dbReference type="ARBA" id="ARBA00004496"/>
    </source>
</evidence>
<dbReference type="Gene3D" id="3.60.110.10">
    <property type="entry name" value="Carbon-nitrogen hydrolase"/>
    <property type="match status" value="1"/>
</dbReference>
<comment type="similarity">
    <text evidence="2">Belongs to the carbon-nitrogen hydrolase superfamily. NIT1/NIT2 family.</text>
</comment>
<dbReference type="PANTHER" id="PTHR23088:SF27">
    <property type="entry name" value="DEAMINATED GLUTATHIONE AMIDASE"/>
    <property type="match status" value="1"/>
</dbReference>
<dbReference type="RefSeq" id="XP_040671455.1">
    <property type="nucleotide sequence ID" value="XM_040813228.1"/>
</dbReference>
<dbReference type="AlphaFoldDB" id="A0A1L9PW54"/>
<dbReference type="CDD" id="cd07572">
    <property type="entry name" value="nit"/>
    <property type="match status" value="1"/>
</dbReference>
<protein>
    <recommendedName>
        <fullName evidence="5">CN hydrolase domain-containing protein</fullName>
    </recommendedName>
</protein>
<dbReference type="InterPro" id="IPR003010">
    <property type="entry name" value="C-N_Hydrolase"/>
</dbReference>
<dbReference type="SUPFAM" id="SSF56317">
    <property type="entry name" value="Carbon-nitrogen hydrolase"/>
    <property type="match status" value="1"/>
</dbReference>
<dbReference type="GO" id="GO:0016811">
    <property type="term" value="F:hydrolase activity, acting on carbon-nitrogen (but not peptide) bonds, in linear amides"/>
    <property type="evidence" value="ECO:0007669"/>
    <property type="project" value="InterPro"/>
</dbReference>
<dbReference type="InterPro" id="IPR036526">
    <property type="entry name" value="C-N_Hydrolase_sf"/>
</dbReference>
<gene>
    <name evidence="6" type="ORF">ASPVEDRAFT_45201</name>
</gene>
<reference evidence="7" key="1">
    <citation type="journal article" date="2017" name="Genome Biol.">
        <title>Comparative genomics reveals high biological diversity and specific adaptations in the industrially and medically important fungal genus Aspergillus.</title>
        <authorList>
            <person name="de Vries R.P."/>
            <person name="Riley R."/>
            <person name="Wiebenga A."/>
            <person name="Aguilar-Osorio G."/>
            <person name="Amillis S."/>
            <person name="Uchima C.A."/>
            <person name="Anderluh G."/>
            <person name="Asadollahi M."/>
            <person name="Askin M."/>
            <person name="Barry K."/>
            <person name="Battaglia E."/>
            <person name="Bayram O."/>
            <person name="Benocci T."/>
            <person name="Braus-Stromeyer S.A."/>
            <person name="Caldana C."/>
            <person name="Canovas D."/>
            <person name="Cerqueira G.C."/>
            <person name="Chen F."/>
            <person name="Chen W."/>
            <person name="Choi C."/>
            <person name="Clum A."/>
            <person name="Dos Santos R.A."/>
            <person name="Damasio A.R."/>
            <person name="Diallinas G."/>
            <person name="Emri T."/>
            <person name="Fekete E."/>
            <person name="Flipphi M."/>
            <person name="Freyberg S."/>
            <person name="Gallo A."/>
            <person name="Gournas C."/>
            <person name="Habgood R."/>
            <person name="Hainaut M."/>
            <person name="Harispe M.L."/>
            <person name="Henrissat B."/>
            <person name="Hilden K.S."/>
            <person name="Hope R."/>
            <person name="Hossain A."/>
            <person name="Karabika E."/>
            <person name="Karaffa L."/>
            <person name="Karanyi Z."/>
            <person name="Krasevec N."/>
            <person name="Kuo A."/>
            <person name="Kusch H."/>
            <person name="LaButti K."/>
            <person name="Lagendijk E.L."/>
            <person name="Lapidus A."/>
            <person name="Levasseur A."/>
            <person name="Lindquist E."/>
            <person name="Lipzen A."/>
            <person name="Logrieco A.F."/>
            <person name="MacCabe A."/>
            <person name="Maekelae M.R."/>
            <person name="Malavazi I."/>
            <person name="Melin P."/>
            <person name="Meyer V."/>
            <person name="Mielnichuk N."/>
            <person name="Miskei M."/>
            <person name="Molnar A.P."/>
            <person name="Mule G."/>
            <person name="Ngan C.Y."/>
            <person name="Orejas M."/>
            <person name="Orosz E."/>
            <person name="Ouedraogo J.P."/>
            <person name="Overkamp K.M."/>
            <person name="Park H.-S."/>
            <person name="Perrone G."/>
            <person name="Piumi F."/>
            <person name="Punt P.J."/>
            <person name="Ram A.F."/>
            <person name="Ramon A."/>
            <person name="Rauscher S."/>
            <person name="Record E."/>
            <person name="Riano-Pachon D.M."/>
            <person name="Robert V."/>
            <person name="Roehrig J."/>
            <person name="Ruller R."/>
            <person name="Salamov A."/>
            <person name="Salih N.S."/>
            <person name="Samson R.A."/>
            <person name="Sandor E."/>
            <person name="Sanguinetti M."/>
            <person name="Schuetze T."/>
            <person name="Sepcic K."/>
            <person name="Shelest E."/>
            <person name="Sherlock G."/>
            <person name="Sophianopoulou V."/>
            <person name="Squina F.M."/>
            <person name="Sun H."/>
            <person name="Susca A."/>
            <person name="Todd R.B."/>
            <person name="Tsang A."/>
            <person name="Unkles S.E."/>
            <person name="van de Wiele N."/>
            <person name="van Rossen-Uffink D."/>
            <person name="Oliveira J.V."/>
            <person name="Vesth T.C."/>
            <person name="Visser J."/>
            <person name="Yu J.-H."/>
            <person name="Zhou M."/>
            <person name="Andersen M.R."/>
            <person name="Archer D.B."/>
            <person name="Baker S.E."/>
            <person name="Benoit I."/>
            <person name="Brakhage A.A."/>
            <person name="Braus G.H."/>
            <person name="Fischer R."/>
            <person name="Frisvad J.C."/>
            <person name="Goldman G.H."/>
            <person name="Houbraken J."/>
            <person name="Oakley B."/>
            <person name="Pocsi I."/>
            <person name="Scazzocchio C."/>
            <person name="Seiboth B."/>
            <person name="vanKuyk P.A."/>
            <person name="Wortman J."/>
            <person name="Dyer P.S."/>
            <person name="Grigoriev I.V."/>
        </authorList>
    </citation>
    <scope>NUCLEOTIDE SEQUENCE [LARGE SCALE GENOMIC DNA]</scope>
    <source>
        <strain evidence="7">CBS 583.65</strain>
    </source>
</reference>
<dbReference type="FunFam" id="3.60.110.10:FF:000024">
    <property type="entry name" value="Deaminated glutathione amidase"/>
    <property type="match status" value="1"/>
</dbReference>
<dbReference type="InterPro" id="IPR045254">
    <property type="entry name" value="Nit1/2_C-N_Hydrolase"/>
</dbReference>
<dbReference type="PROSITE" id="PS50263">
    <property type="entry name" value="CN_HYDROLASE"/>
    <property type="match status" value="1"/>
</dbReference>